<protein>
    <submittedName>
        <fullName evidence="1">Uncharacterized protein</fullName>
    </submittedName>
</protein>
<reference evidence="1 2" key="1">
    <citation type="submission" date="2021-06" db="EMBL/GenBank/DDBJ databases">
        <title>Caerostris extrusa draft genome.</title>
        <authorList>
            <person name="Kono N."/>
            <person name="Arakawa K."/>
        </authorList>
    </citation>
    <scope>NUCLEOTIDE SEQUENCE [LARGE SCALE GENOMIC DNA]</scope>
</reference>
<comment type="caution">
    <text evidence="1">The sequence shown here is derived from an EMBL/GenBank/DDBJ whole genome shotgun (WGS) entry which is preliminary data.</text>
</comment>
<accession>A0AAV4Y8Z9</accession>
<sequence length="79" mass="9303">MPSPYRHCPLKRQVMKGEKKTSSEKLALQSLRTRWRSRIVQHGMRMQISEFLVSIKVLCLPRCAAFWLFLDSIEIEKAI</sequence>
<keyword evidence="2" id="KW-1185">Reference proteome</keyword>
<dbReference type="EMBL" id="BPLR01018837">
    <property type="protein sequence ID" value="GIZ02647.1"/>
    <property type="molecule type" value="Genomic_DNA"/>
</dbReference>
<name>A0AAV4Y8Z9_CAEEX</name>
<dbReference type="AlphaFoldDB" id="A0AAV4Y8Z9"/>
<dbReference type="Proteomes" id="UP001054945">
    <property type="component" value="Unassembled WGS sequence"/>
</dbReference>
<evidence type="ECO:0000313" key="1">
    <source>
        <dbReference type="EMBL" id="GIZ02647.1"/>
    </source>
</evidence>
<proteinExistence type="predicted"/>
<gene>
    <name evidence="1" type="ORF">CEXT_144551</name>
</gene>
<organism evidence="1 2">
    <name type="scientific">Caerostris extrusa</name>
    <name type="common">Bark spider</name>
    <name type="synonym">Caerostris bankana</name>
    <dbReference type="NCBI Taxonomy" id="172846"/>
    <lineage>
        <taxon>Eukaryota</taxon>
        <taxon>Metazoa</taxon>
        <taxon>Ecdysozoa</taxon>
        <taxon>Arthropoda</taxon>
        <taxon>Chelicerata</taxon>
        <taxon>Arachnida</taxon>
        <taxon>Araneae</taxon>
        <taxon>Araneomorphae</taxon>
        <taxon>Entelegynae</taxon>
        <taxon>Araneoidea</taxon>
        <taxon>Araneidae</taxon>
        <taxon>Caerostris</taxon>
    </lineage>
</organism>
<evidence type="ECO:0000313" key="2">
    <source>
        <dbReference type="Proteomes" id="UP001054945"/>
    </source>
</evidence>